<sequence>MSSWMNNLRAFGRGANPTRNQSQPPSRGNTSSPSPYSPSSLGPPNIPPTPASPSLTTAMSANNNAYHDNGTKKIPLFFREEYATFIVKGNFMTLAAKPALLEEGEWLAHQIVEQNRLLGGMIKATQAEDRSTGRLLCNDQICSTMSAGPTTYTWIDTNRNPINLPAPTYIKHILTWVNGKIQDQTIFPSDSFTSAPPLPSPAQIAGDPNYWLGKSSGFPQRFETEMKNMYKQMFRCYAHLYWQHWLFFWDTGLHRELNTCFIHFVNVGRLFNLFTDKDIEPMQPLIDLWVNMGALPQIEKFEATPTAPASAA</sequence>
<organism evidence="3 4">
    <name type="scientific">Acrodontium crateriforme</name>
    <dbReference type="NCBI Taxonomy" id="150365"/>
    <lineage>
        <taxon>Eukaryota</taxon>
        <taxon>Fungi</taxon>
        <taxon>Dikarya</taxon>
        <taxon>Ascomycota</taxon>
        <taxon>Pezizomycotina</taxon>
        <taxon>Dothideomycetes</taxon>
        <taxon>Dothideomycetidae</taxon>
        <taxon>Mycosphaerellales</taxon>
        <taxon>Teratosphaeriaceae</taxon>
        <taxon>Acrodontium</taxon>
    </lineage>
</organism>
<dbReference type="SUPFAM" id="SSF101152">
    <property type="entry name" value="Mob1/phocein"/>
    <property type="match status" value="1"/>
</dbReference>
<feature type="region of interest" description="Disordered" evidence="2">
    <location>
        <begin position="11"/>
        <end position="66"/>
    </location>
</feature>
<dbReference type="SMART" id="SM01388">
    <property type="entry name" value="Mob1_phocein"/>
    <property type="match status" value="1"/>
</dbReference>
<keyword evidence="1" id="KW-0479">Metal-binding</keyword>
<evidence type="ECO:0000256" key="1">
    <source>
        <dbReference type="PIRSR" id="PIRSR605301-1"/>
    </source>
</evidence>
<feature type="binding site" evidence="1">
    <location>
        <position position="239"/>
    </location>
    <ligand>
        <name>Zn(2+)</name>
        <dbReference type="ChEBI" id="CHEBI:29105"/>
    </ligand>
</feature>
<dbReference type="Gene3D" id="1.20.140.30">
    <property type="entry name" value="MOB kinase activator"/>
    <property type="match status" value="1"/>
</dbReference>
<protein>
    <recommendedName>
        <fullName evidence="5">Mob1/phocein</fullName>
    </recommendedName>
</protein>
<evidence type="ECO:0000313" key="3">
    <source>
        <dbReference type="EMBL" id="WPG99380.1"/>
    </source>
</evidence>
<evidence type="ECO:0000313" key="4">
    <source>
        <dbReference type="Proteomes" id="UP001303373"/>
    </source>
</evidence>
<dbReference type="AlphaFoldDB" id="A0AAQ3M3T0"/>
<accession>A0AAQ3M3T0</accession>
<proteinExistence type="predicted"/>
<name>A0AAQ3M3T0_9PEZI</name>
<feature type="binding site" evidence="1">
    <location>
        <position position="137"/>
    </location>
    <ligand>
        <name>Zn(2+)</name>
        <dbReference type="ChEBI" id="CHEBI:29105"/>
    </ligand>
</feature>
<dbReference type="PANTHER" id="PTHR22599">
    <property type="entry name" value="MPS ONE BINDER KINASE ACTIVATOR-LIKE MOB"/>
    <property type="match status" value="1"/>
</dbReference>
<dbReference type="Pfam" id="PF03637">
    <property type="entry name" value="Mob1_phocein"/>
    <property type="match status" value="1"/>
</dbReference>
<keyword evidence="4" id="KW-1185">Reference proteome</keyword>
<dbReference type="InterPro" id="IPR005301">
    <property type="entry name" value="MOB_kinase_act_fam"/>
</dbReference>
<reference evidence="3 4" key="1">
    <citation type="submission" date="2023-11" db="EMBL/GenBank/DDBJ databases">
        <title>An acidophilic fungus is an integral part of prey digestion in a carnivorous sundew plant.</title>
        <authorList>
            <person name="Tsai I.J."/>
        </authorList>
    </citation>
    <scope>NUCLEOTIDE SEQUENCE [LARGE SCALE GENOMIC DNA]</scope>
    <source>
        <strain evidence="3">169a</strain>
    </source>
</reference>
<keyword evidence="1" id="KW-0862">Zinc</keyword>
<dbReference type="InterPro" id="IPR036703">
    <property type="entry name" value="MOB_kinase_act_sf"/>
</dbReference>
<feature type="compositionally biased region" description="Low complexity" evidence="2">
    <location>
        <begin position="31"/>
        <end position="43"/>
    </location>
</feature>
<feature type="binding site" evidence="1">
    <location>
        <position position="244"/>
    </location>
    <ligand>
        <name>Zn(2+)</name>
        <dbReference type="ChEBI" id="CHEBI:29105"/>
    </ligand>
</feature>
<feature type="binding site" evidence="1">
    <location>
        <position position="142"/>
    </location>
    <ligand>
        <name>Zn(2+)</name>
        <dbReference type="ChEBI" id="CHEBI:29105"/>
    </ligand>
</feature>
<feature type="compositionally biased region" description="Polar residues" evidence="2">
    <location>
        <begin position="17"/>
        <end position="30"/>
    </location>
</feature>
<dbReference type="EMBL" id="CP138582">
    <property type="protein sequence ID" value="WPG99380.1"/>
    <property type="molecule type" value="Genomic_DNA"/>
</dbReference>
<dbReference type="Proteomes" id="UP001303373">
    <property type="component" value="Chromosome 3"/>
</dbReference>
<evidence type="ECO:0008006" key="5">
    <source>
        <dbReference type="Google" id="ProtNLM"/>
    </source>
</evidence>
<gene>
    <name evidence="3" type="ORF">R9X50_00219400</name>
</gene>
<feature type="compositionally biased region" description="Low complexity" evidence="2">
    <location>
        <begin position="52"/>
        <end position="61"/>
    </location>
</feature>
<evidence type="ECO:0000256" key="2">
    <source>
        <dbReference type="SAM" id="MobiDB-lite"/>
    </source>
</evidence>